<evidence type="ECO:0008006" key="13">
    <source>
        <dbReference type="Google" id="ProtNLM"/>
    </source>
</evidence>
<evidence type="ECO:0000256" key="2">
    <source>
        <dbReference type="ARBA" id="ARBA00022801"/>
    </source>
</evidence>
<dbReference type="PANTHER" id="PTHR47959:SF13">
    <property type="entry name" value="ATP-DEPENDENT RNA HELICASE RHLE"/>
    <property type="match status" value="1"/>
</dbReference>
<dbReference type="InterPro" id="IPR027417">
    <property type="entry name" value="P-loop_NTPase"/>
</dbReference>
<keyword evidence="12" id="KW-1185">Reference proteome</keyword>
<feature type="domain" description="Helicase C-terminal" evidence="9">
    <location>
        <begin position="240"/>
        <end position="387"/>
    </location>
</feature>
<dbReference type="GO" id="GO:0003724">
    <property type="term" value="F:RNA helicase activity"/>
    <property type="evidence" value="ECO:0007669"/>
    <property type="project" value="InterPro"/>
</dbReference>
<keyword evidence="3" id="KW-0347">Helicase</keyword>
<dbReference type="CDD" id="cd18787">
    <property type="entry name" value="SF2_C_DEAD"/>
    <property type="match status" value="1"/>
</dbReference>
<keyword evidence="4" id="KW-0067">ATP-binding</keyword>
<feature type="short sequence motif" description="Q motif" evidence="6">
    <location>
        <begin position="1"/>
        <end position="32"/>
    </location>
</feature>
<dbReference type="InterPro" id="IPR011545">
    <property type="entry name" value="DEAD/DEAH_box_helicase_dom"/>
</dbReference>
<evidence type="ECO:0000313" key="12">
    <source>
        <dbReference type="Proteomes" id="UP000463961"/>
    </source>
</evidence>
<evidence type="ECO:0000313" key="11">
    <source>
        <dbReference type="EMBL" id="BBU69318.1"/>
    </source>
</evidence>
<dbReference type="SMART" id="SM00487">
    <property type="entry name" value="DEXDc"/>
    <property type="match status" value="1"/>
</dbReference>
<dbReference type="InterPro" id="IPR044742">
    <property type="entry name" value="DEAD/DEAH_RhlB"/>
</dbReference>
<dbReference type="Pfam" id="PF00270">
    <property type="entry name" value="DEAD"/>
    <property type="match status" value="1"/>
</dbReference>
<dbReference type="PROSITE" id="PS51192">
    <property type="entry name" value="HELICASE_ATP_BIND_1"/>
    <property type="match status" value="1"/>
</dbReference>
<keyword evidence="2" id="KW-0378">Hydrolase</keyword>
<dbReference type="GO" id="GO:0005524">
    <property type="term" value="F:ATP binding"/>
    <property type="evidence" value="ECO:0007669"/>
    <property type="project" value="UniProtKB-KW"/>
</dbReference>
<dbReference type="PROSITE" id="PS51195">
    <property type="entry name" value="Q_MOTIF"/>
    <property type="match status" value="1"/>
</dbReference>
<evidence type="ECO:0000256" key="5">
    <source>
        <dbReference type="ARBA" id="ARBA00038437"/>
    </source>
</evidence>
<dbReference type="InterPro" id="IPR014001">
    <property type="entry name" value="Helicase_ATP-bd"/>
</dbReference>
<dbReference type="GO" id="GO:0016787">
    <property type="term" value="F:hydrolase activity"/>
    <property type="evidence" value="ECO:0007669"/>
    <property type="project" value="UniProtKB-KW"/>
</dbReference>
<reference evidence="12" key="1">
    <citation type="submission" date="2020-01" db="EMBL/GenBank/DDBJ databases">
        <title>Phosphoaccumulans saitamaens gen. nov., sp. nov., a polyphosphate accumulating bacterium isolated from surface river water.</title>
        <authorList>
            <person name="Watanabe K."/>
            <person name="Suda W."/>
        </authorList>
    </citation>
    <scope>NUCLEOTIDE SEQUENCE [LARGE SCALE GENOMIC DNA]</scope>
    <source>
        <strain evidence="12">ICHIAU1</strain>
    </source>
</reference>
<organism evidence="11 12">
    <name type="scientific">Fluviibacter phosphoraccumulans</name>
    <dbReference type="NCBI Taxonomy" id="1751046"/>
    <lineage>
        <taxon>Bacteria</taxon>
        <taxon>Pseudomonadati</taxon>
        <taxon>Pseudomonadota</taxon>
        <taxon>Betaproteobacteria</taxon>
        <taxon>Rhodocyclales</taxon>
        <taxon>Fluviibacteraceae</taxon>
        <taxon>Fluviibacter</taxon>
    </lineage>
</organism>
<dbReference type="AlphaFoldDB" id="A0A7R6TPN6"/>
<dbReference type="GO" id="GO:0005829">
    <property type="term" value="C:cytosol"/>
    <property type="evidence" value="ECO:0007669"/>
    <property type="project" value="TreeGrafter"/>
</dbReference>
<dbReference type="SUPFAM" id="SSF52540">
    <property type="entry name" value="P-loop containing nucleoside triphosphate hydrolases"/>
    <property type="match status" value="2"/>
</dbReference>
<evidence type="ECO:0000256" key="1">
    <source>
        <dbReference type="ARBA" id="ARBA00022741"/>
    </source>
</evidence>
<protein>
    <recommendedName>
        <fullName evidence="13">DEAD/DEAH box helicase</fullName>
    </recommendedName>
</protein>
<feature type="region of interest" description="Disordered" evidence="7">
    <location>
        <begin position="558"/>
        <end position="653"/>
    </location>
</feature>
<dbReference type="PANTHER" id="PTHR47959">
    <property type="entry name" value="ATP-DEPENDENT RNA HELICASE RHLE-RELATED"/>
    <property type="match status" value="1"/>
</dbReference>
<evidence type="ECO:0000259" key="8">
    <source>
        <dbReference type="PROSITE" id="PS51192"/>
    </source>
</evidence>
<evidence type="ECO:0000256" key="4">
    <source>
        <dbReference type="ARBA" id="ARBA00022840"/>
    </source>
</evidence>
<feature type="compositionally biased region" description="Basic and acidic residues" evidence="7">
    <location>
        <begin position="438"/>
        <end position="449"/>
    </location>
</feature>
<feature type="domain" description="DEAD-box RNA helicase Q" evidence="10">
    <location>
        <begin position="1"/>
        <end position="32"/>
    </location>
</feature>
<dbReference type="RefSeq" id="WP_162071300.1">
    <property type="nucleotide sequence ID" value="NZ_AP022345.1"/>
</dbReference>
<dbReference type="Pfam" id="PF00271">
    <property type="entry name" value="Helicase_C"/>
    <property type="match status" value="1"/>
</dbReference>
<sequence length="653" mass="71806">MSFEQFSLSESRIKAIQDADTSGAPVPTPVQAALIPLVLTGKDVLVSAPAGSGKAAAYAIPSLDLLQQDDPALMQEVGRGPRVLVLVPAREVALQVLDAFRTYGRHDAYYSFAVYGGVSMHPQIQALQRGVDILIATPGRLLDHLGQGHVNLDRVRVLVFDDVDRMMDMGQAAELDRLYPLLPTPRQTIMVTSALGDDIRAFAASLLNYPEEVVIDRGDDVTTRIHQRFIAVDPHRKRDLMTQLYRDEAWPRSLVFARTKFGAEGLARKLAKGGVTANALHAHRGQTPRGRALEEFQNGLLGALVTTDMALRGFEMDGMQRVVHYDLPAVPDDYPARLNRVLNGEDGRVGDTVAFVTHDDAVLLKSIERLLGTEIHPEIIPGYEPMSPEALAEYQAEQAAKYAADPRNARQQPAEGSEASVEGGETGSPTEFDEVEEERQPVELDEEAKARAEGEAWLYARQQANQRPPRGRKPRDPDAQPYFPDDRDPWADLPEDKLYVMDAMYNGNKLAPGETDPLTALQFIDDDEAWEDDDRQPRGPNAHVRDIVAEFRREAREDRNLHRELAGMPALNSLRKNHRGKKPFGKPQFGKGPGKPAGAGSKPPRSGGYQGAKRPVGADGKPLGPRPQGTGTKPFRRKPSGPGRPRIPKPEAS</sequence>
<accession>A0A7R6TPN6</accession>
<dbReference type="CDD" id="cd00268">
    <property type="entry name" value="DEADc"/>
    <property type="match status" value="1"/>
</dbReference>
<dbReference type="InterPro" id="IPR014014">
    <property type="entry name" value="RNA_helicase_DEAD_Q_motif"/>
</dbReference>
<evidence type="ECO:0000259" key="9">
    <source>
        <dbReference type="PROSITE" id="PS51194"/>
    </source>
</evidence>
<keyword evidence="1" id="KW-0547">Nucleotide-binding</keyword>
<dbReference type="OrthoDB" id="9805696at2"/>
<dbReference type="InterPro" id="IPR001650">
    <property type="entry name" value="Helicase_C-like"/>
</dbReference>
<dbReference type="EMBL" id="AP022345">
    <property type="protein sequence ID" value="BBU69318.1"/>
    <property type="molecule type" value="Genomic_DNA"/>
</dbReference>
<comment type="similarity">
    <text evidence="5">Belongs to the DEAD box helicase family.</text>
</comment>
<dbReference type="PROSITE" id="PS51194">
    <property type="entry name" value="HELICASE_CTER"/>
    <property type="match status" value="1"/>
</dbReference>
<feature type="region of interest" description="Disordered" evidence="7">
    <location>
        <begin position="461"/>
        <end position="492"/>
    </location>
</feature>
<evidence type="ECO:0000256" key="7">
    <source>
        <dbReference type="SAM" id="MobiDB-lite"/>
    </source>
</evidence>
<feature type="compositionally biased region" description="Basic and acidic residues" evidence="7">
    <location>
        <begin position="474"/>
        <end position="492"/>
    </location>
</feature>
<evidence type="ECO:0000259" key="10">
    <source>
        <dbReference type="PROSITE" id="PS51195"/>
    </source>
</evidence>
<dbReference type="InterPro" id="IPR050079">
    <property type="entry name" value="DEAD_box_RNA_helicase"/>
</dbReference>
<dbReference type="Gene3D" id="3.40.50.300">
    <property type="entry name" value="P-loop containing nucleotide triphosphate hydrolases"/>
    <property type="match status" value="2"/>
</dbReference>
<feature type="region of interest" description="Disordered" evidence="7">
    <location>
        <begin position="525"/>
        <end position="546"/>
    </location>
</feature>
<dbReference type="GO" id="GO:0003676">
    <property type="term" value="F:nucleic acid binding"/>
    <property type="evidence" value="ECO:0007669"/>
    <property type="project" value="InterPro"/>
</dbReference>
<evidence type="ECO:0000256" key="3">
    <source>
        <dbReference type="ARBA" id="ARBA00022806"/>
    </source>
</evidence>
<dbReference type="Proteomes" id="UP000463961">
    <property type="component" value="Chromosome"/>
</dbReference>
<proteinExistence type="inferred from homology"/>
<name>A0A7R6TPN6_9RHOO</name>
<feature type="compositionally biased region" description="Acidic residues" evidence="7">
    <location>
        <begin position="525"/>
        <end position="534"/>
    </location>
</feature>
<feature type="domain" description="Helicase ATP-binding" evidence="8">
    <location>
        <begin position="35"/>
        <end position="213"/>
    </location>
</feature>
<gene>
    <name evidence="11" type="ORF">ICHIAU1_16010</name>
</gene>
<feature type="region of interest" description="Disordered" evidence="7">
    <location>
        <begin position="397"/>
        <end position="449"/>
    </location>
</feature>
<evidence type="ECO:0000256" key="6">
    <source>
        <dbReference type="PROSITE-ProRule" id="PRU00552"/>
    </source>
</evidence>
<feature type="compositionally biased region" description="Basic residues" evidence="7">
    <location>
        <begin position="575"/>
        <end position="584"/>
    </location>
</feature>